<feature type="compositionally biased region" description="Basic and acidic residues" evidence="1">
    <location>
        <begin position="336"/>
        <end position="350"/>
    </location>
</feature>
<dbReference type="EMBL" id="HBIO01028110">
    <property type="protein sequence ID" value="CAE0476716.1"/>
    <property type="molecule type" value="Transcribed_RNA"/>
</dbReference>
<accession>A0A6S8Z0E1</accession>
<feature type="compositionally biased region" description="Basic and acidic residues" evidence="1">
    <location>
        <begin position="287"/>
        <end position="302"/>
    </location>
</feature>
<feature type="region of interest" description="Disordered" evidence="1">
    <location>
        <begin position="238"/>
        <end position="428"/>
    </location>
</feature>
<evidence type="ECO:0000313" key="3">
    <source>
        <dbReference type="EMBL" id="CAE0476717.1"/>
    </source>
</evidence>
<feature type="compositionally biased region" description="Basic and acidic residues" evidence="1">
    <location>
        <begin position="361"/>
        <end position="380"/>
    </location>
</feature>
<sequence length="606" mass="67187">MSKIKLPRDSLICYIPINVTADLGVAMKRLRKKRLEQYKNMFFHLGADKIDPAASTNHSNEDDGDVPYLPTEGDDSQRSGENESDAESQGRKQRAGVDVDETRCSEVRREEFSSVVDYLEAKYAKGVMIDDLDERVREKKRKDGITGGLTKGVNSGGGDHLGVLSDSEAGSCYSDDSGNFIDDSDLRTDVAHQILASSAFGTTKIEADAAAKTRGDDSDEESTMSFFVNVGDLEMEDGWEDQIEEDNDWLDAMKKSKGKKRKRVSKDGANTKGGASNQKKPAKKPKTSNEKDKKASEKDKKISEKKKVKSPSKKELAKIPKNETTSSKKKGTSQSKSKDESNLKTPKKEATPTPKLNKNSSQEKEEMKARVDASRKEVTSLKRKSTRLHNKCVEEIQNMRDEHLPRKLKSGGTSKVAVKIPQGKNGGDTISFANPHIPGQRLQVTIPKGKSSNESFNVTVPLPSIKSGSKSENKFTKECIDALDKYSSAYDDWLQAEANHRELVGKTPKKGKDAFKVGVERLKKFDAMITAAFPKNLETPIEAAFLRLLVRRKRQSQSKKLKVVKTETPIKKNEKKTVEITIPGTGVKFPKVKFQKLMFQSSATGD</sequence>
<evidence type="ECO:0000256" key="1">
    <source>
        <dbReference type="SAM" id="MobiDB-lite"/>
    </source>
</evidence>
<dbReference type="EMBL" id="HBIO01028111">
    <property type="protein sequence ID" value="CAE0476717.1"/>
    <property type="molecule type" value="Transcribed_RNA"/>
</dbReference>
<name>A0A6S8Z0E1_9STRA</name>
<evidence type="ECO:0000313" key="2">
    <source>
        <dbReference type="EMBL" id="CAE0476716.1"/>
    </source>
</evidence>
<proteinExistence type="predicted"/>
<dbReference type="AlphaFoldDB" id="A0A6S8Z0E1"/>
<feature type="region of interest" description="Disordered" evidence="1">
    <location>
        <begin position="51"/>
        <end position="102"/>
    </location>
</feature>
<protein>
    <submittedName>
        <fullName evidence="3">Uncharacterized protein</fullName>
    </submittedName>
</protein>
<feature type="compositionally biased region" description="Basic residues" evidence="1">
    <location>
        <begin position="255"/>
        <end position="264"/>
    </location>
</feature>
<feature type="compositionally biased region" description="Basic and acidic residues" evidence="1">
    <location>
        <begin position="312"/>
        <end position="321"/>
    </location>
</feature>
<feature type="compositionally biased region" description="Acidic residues" evidence="1">
    <location>
        <begin position="238"/>
        <end position="249"/>
    </location>
</feature>
<gene>
    <name evidence="2" type="ORF">CDEB00056_LOCUS21569</name>
    <name evidence="3" type="ORF">CDEB00056_LOCUS21570</name>
</gene>
<organism evidence="3">
    <name type="scientific">Chaetoceros debilis</name>
    <dbReference type="NCBI Taxonomy" id="122233"/>
    <lineage>
        <taxon>Eukaryota</taxon>
        <taxon>Sar</taxon>
        <taxon>Stramenopiles</taxon>
        <taxon>Ochrophyta</taxon>
        <taxon>Bacillariophyta</taxon>
        <taxon>Coscinodiscophyceae</taxon>
        <taxon>Chaetocerotophycidae</taxon>
        <taxon>Chaetocerotales</taxon>
        <taxon>Chaetocerotaceae</taxon>
        <taxon>Chaetoceros</taxon>
    </lineage>
</organism>
<feature type="compositionally biased region" description="Basic and acidic residues" evidence="1">
    <location>
        <begin position="391"/>
        <end position="405"/>
    </location>
</feature>
<reference evidence="3" key="1">
    <citation type="submission" date="2021-01" db="EMBL/GenBank/DDBJ databases">
        <authorList>
            <person name="Corre E."/>
            <person name="Pelletier E."/>
            <person name="Niang G."/>
            <person name="Scheremetjew M."/>
            <person name="Finn R."/>
            <person name="Kale V."/>
            <person name="Holt S."/>
            <person name="Cochrane G."/>
            <person name="Meng A."/>
            <person name="Brown T."/>
            <person name="Cohen L."/>
        </authorList>
    </citation>
    <scope>NUCLEOTIDE SEQUENCE</scope>
    <source>
        <strain evidence="3">MM31A-1</strain>
    </source>
</reference>
<feature type="compositionally biased region" description="Basic residues" evidence="1">
    <location>
        <begin position="381"/>
        <end position="390"/>
    </location>
</feature>